<reference evidence="2 3" key="1">
    <citation type="submission" date="2019-11" db="EMBL/GenBank/DDBJ databases">
        <title>Genome of Strain BIT-d1.</title>
        <authorList>
            <person name="Yang Y."/>
        </authorList>
    </citation>
    <scope>NUCLEOTIDE SEQUENCE [LARGE SCALE GENOMIC DNA]</scope>
    <source>
        <strain evidence="2 3">BIT-d1</strain>
    </source>
</reference>
<protein>
    <recommendedName>
        <fullName evidence="4">DUF4221 domain-containing protein</fullName>
    </recommendedName>
</protein>
<keyword evidence="1" id="KW-0812">Transmembrane</keyword>
<feature type="transmembrane region" description="Helical" evidence="1">
    <location>
        <begin position="20"/>
        <end position="38"/>
    </location>
</feature>
<evidence type="ECO:0000313" key="2">
    <source>
        <dbReference type="EMBL" id="MTG98620.1"/>
    </source>
</evidence>
<keyword evidence="1" id="KW-0472">Membrane</keyword>
<sequence>MIQFVKGQKTIEVVKKTIEFYASFTRYMMVVLFVGLFSSCTINNLKEESSDAKLNYDSFNYVLATEDASTPDITRFFSFTLSEIDNKRNYDLIKDNSIFTNSDPSTSSGHVFYKDYIFSMAKDKKGYSSTPGLYKLKLNSSNRLYIDKEISINKDNLFPSRKLCVVDQNTGFFYNEGIAPQTIQRFNPTSMQLEGKIDLKPFIQKFRPEAKWVDESGNNLVRTGSLVLDHKQGKLFISVVFLEKASFNLISEKENSFYLAVVDIATMRFEKFIAYDKAKTVSFFVSENQSTTKDQQGNLYFASWGWNQFYSHFPSQVFRIKESETDFDKEFIVDIEKHFGTQHIVQSILSYNNKLYLHISQGVYRFDSSEDSATKFSLQMGYYEVDPKSPDQFKKLDIPLSNPSSRMNVFTVVDDKLFVCVPNSDPLKFNGVYSVDRNGQVKKVLQIANKYKPTRFYKLDPYGQ</sequence>
<dbReference type="EMBL" id="WMJX01000024">
    <property type="protein sequence ID" value="MTG98620.1"/>
    <property type="molecule type" value="Genomic_DNA"/>
</dbReference>
<proteinExistence type="predicted"/>
<evidence type="ECO:0008006" key="4">
    <source>
        <dbReference type="Google" id="ProtNLM"/>
    </source>
</evidence>
<keyword evidence="1" id="KW-1133">Transmembrane helix</keyword>
<gene>
    <name evidence="2" type="ORF">GJV76_10860</name>
</gene>
<dbReference type="AlphaFoldDB" id="A0A6I3LMS6"/>
<name>A0A6I3LMS6_9FLAO</name>
<dbReference type="Proteomes" id="UP000438760">
    <property type="component" value="Unassembled WGS sequence"/>
</dbReference>
<comment type="caution">
    <text evidence="2">The sequence shown here is derived from an EMBL/GenBank/DDBJ whole genome shotgun (WGS) entry which is preliminary data.</text>
</comment>
<evidence type="ECO:0000313" key="3">
    <source>
        <dbReference type="Proteomes" id="UP000438760"/>
    </source>
</evidence>
<dbReference type="RefSeq" id="WP_155092643.1">
    <property type="nucleotide sequence ID" value="NZ_WMJX01000024.1"/>
</dbReference>
<evidence type="ECO:0000256" key="1">
    <source>
        <dbReference type="SAM" id="Phobius"/>
    </source>
</evidence>
<keyword evidence="3" id="KW-1185">Reference proteome</keyword>
<organism evidence="2 3">
    <name type="scientific">Myroides albus</name>
    <dbReference type="NCBI Taxonomy" id="2562892"/>
    <lineage>
        <taxon>Bacteria</taxon>
        <taxon>Pseudomonadati</taxon>
        <taxon>Bacteroidota</taxon>
        <taxon>Flavobacteriia</taxon>
        <taxon>Flavobacteriales</taxon>
        <taxon>Flavobacteriaceae</taxon>
        <taxon>Myroides</taxon>
    </lineage>
</organism>
<accession>A0A6I3LMS6</accession>
<dbReference type="OrthoDB" id="1404180at2"/>